<name>A0A1Y2B486_9TREE</name>
<protein>
    <submittedName>
        <fullName evidence="2">Uncharacterized protein</fullName>
    </submittedName>
</protein>
<comment type="caution">
    <text evidence="2">The sequence shown here is derived from an EMBL/GenBank/DDBJ whole genome shotgun (WGS) entry which is preliminary data.</text>
</comment>
<accession>A0A1Y2B486</accession>
<proteinExistence type="predicted"/>
<keyword evidence="3" id="KW-1185">Reference proteome</keyword>
<feature type="compositionally biased region" description="Polar residues" evidence="1">
    <location>
        <begin position="137"/>
        <end position="147"/>
    </location>
</feature>
<dbReference type="InParanoid" id="A0A1Y2B486"/>
<dbReference type="Proteomes" id="UP000193986">
    <property type="component" value="Unassembled WGS sequence"/>
</dbReference>
<feature type="compositionally biased region" description="Low complexity" evidence="1">
    <location>
        <begin position="153"/>
        <end position="172"/>
    </location>
</feature>
<organism evidence="2 3">
    <name type="scientific">Naematelia encephala</name>
    <dbReference type="NCBI Taxonomy" id="71784"/>
    <lineage>
        <taxon>Eukaryota</taxon>
        <taxon>Fungi</taxon>
        <taxon>Dikarya</taxon>
        <taxon>Basidiomycota</taxon>
        <taxon>Agaricomycotina</taxon>
        <taxon>Tremellomycetes</taxon>
        <taxon>Tremellales</taxon>
        <taxon>Naemateliaceae</taxon>
        <taxon>Naematelia</taxon>
    </lineage>
</organism>
<dbReference type="EMBL" id="MCFC01000025">
    <property type="protein sequence ID" value="ORY29544.1"/>
    <property type="molecule type" value="Genomic_DNA"/>
</dbReference>
<reference evidence="2 3" key="1">
    <citation type="submission" date="2016-07" db="EMBL/GenBank/DDBJ databases">
        <title>Pervasive Adenine N6-methylation of Active Genes in Fungi.</title>
        <authorList>
            <consortium name="DOE Joint Genome Institute"/>
            <person name="Mondo S.J."/>
            <person name="Dannebaum R.O."/>
            <person name="Kuo R.C."/>
            <person name="Labutti K."/>
            <person name="Haridas S."/>
            <person name="Kuo A."/>
            <person name="Salamov A."/>
            <person name="Ahrendt S.R."/>
            <person name="Lipzen A."/>
            <person name="Sullivan W."/>
            <person name="Andreopoulos W.B."/>
            <person name="Clum A."/>
            <person name="Lindquist E."/>
            <person name="Daum C."/>
            <person name="Ramamoorthy G.K."/>
            <person name="Gryganskyi A."/>
            <person name="Culley D."/>
            <person name="Magnuson J.K."/>
            <person name="James T.Y."/>
            <person name="O'Malley M.A."/>
            <person name="Stajich J.E."/>
            <person name="Spatafora J.W."/>
            <person name="Visel A."/>
            <person name="Grigoriev I.V."/>
        </authorList>
    </citation>
    <scope>NUCLEOTIDE SEQUENCE [LARGE SCALE GENOMIC DNA]</scope>
    <source>
        <strain evidence="2 3">68-887.2</strain>
    </source>
</reference>
<evidence type="ECO:0000313" key="3">
    <source>
        <dbReference type="Proteomes" id="UP000193986"/>
    </source>
</evidence>
<feature type="region of interest" description="Disordered" evidence="1">
    <location>
        <begin position="134"/>
        <end position="172"/>
    </location>
</feature>
<evidence type="ECO:0000256" key="1">
    <source>
        <dbReference type="SAM" id="MobiDB-lite"/>
    </source>
</evidence>
<dbReference type="AlphaFoldDB" id="A0A1Y2B486"/>
<evidence type="ECO:0000313" key="2">
    <source>
        <dbReference type="EMBL" id="ORY29544.1"/>
    </source>
</evidence>
<gene>
    <name evidence="2" type="ORF">BCR39DRAFT_532065</name>
</gene>
<sequence>MIPHTYIYITNISSIFLFPQFATATDSYFHPLTTHTYTFATQSTQPTMYSFSSRTSAAAPSMPGDQSGSGTGINLGADSNFSNVNASFHTNLSSVHRSASGLIKMESGSFVHPIPSFDPTATIFQNTRPREFLVLGQETNPSASSPKGNDDAPSQMSMSQFSVSVSVSVPSP</sequence>